<accession>A0ABP8TGY8</accession>
<evidence type="ECO:0000313" key="2">
    <source>
        <dbReference type="EMBL" id="GAA4605470.1"/>
    </source>
</evidence>
<reference evidence="3" key="1">
    <citation type="journal article" date="2019" name="Int. J. Syst. Evol. Microbiol.">
        <title>The Global Catalogue of Microorganisms (GCM) 10K type strain sequencing project: providing services to taxonomists for standard genome sequencing and annotation.</title>
        <authorList>
            <consortium name="The Broad Institute Genomics Platform"/>
            <consortium name="The Broad Institute Genome Sequencing Center for Infectious Disease"/>
            <person name="Wu L."/>
            <person name="Ma J."/>
        </authorList>
    </citation>
    <scope>NUCLEOTIDE SEQUENCE [LARGE SCALE GENOMIC DNA]</scope>
    <source>
        <strain evidence="3">JCM 17938</strain>
    </source>
</reference>
<dbReference type="EMBL" id="BAABHJ010000005">
    <property type="protein sequence ID" value="GAA4605470.1"/>
    <property type="molecule type" value="Genomic_DNA"/>
</dbReference>
<evidence type="ECO:0000256" key="1">
    <source>
        <dbReference type="SAM" id="MobiDB-lite"/>
    </source>
</evidence>
<dbReference type="Proteomes" id="UP001500212">
    <property type="component" value="Unassembled WGS sequence"/>
</dbReference>
<feature type="region of interest" description="Disordered" evidence="1">
    <location>
        <begin position="75"/>
        <end position="137"/>
    </location>
</feature>
<protein>
    <submittedName>
        <fullName evidence="2">Uncharacterized protein</fullName>
    </submittedName>
</protein>
<sequence>MAGIAVAGWLFGAAGQAHADTVPGARLPSAVAHAAPHVTVDPGDALPSLRAAAPAVHIPRATLRHSHPPLIPASPAPVASGSAGAVRPGTSEVTADPSRAPRQLGHGHRATVGRGPVTSTGPVAATGASEKVSVDHATRSRVPAPVMPRMPQQSPHRAQALPPSIGDGVTQTGLWRALGFGAASGRSRVSALIVRTVPPAVRTAADEPSFSPD</sequence>
<evidence type="ECO:0000313" key="3">
    <source>
        <dbReference type="Proteomes" id="UP001500212"/>
    </source>
</evidence>
<proteinExistence type="predicted"/>
<comment type="caution">
    <text evidence="2">The sequence shown here is derived from an EMBL/GenBank/DDBJ whole genome shotgun (WGS) entry which is preliminary data.</text>
</comment>
<organism evidence="2 3">
    <name type="scientific">Actinoallomurus liliacearum</name>
    <dbReference type="NCBI Taxonomy" id="1080073"/>
    <lineage>
        <taxon>Bacteria</taxon>
        <taxon>Bacillati</taxon>
        <taxon>Actinomycetota</taxon>
        <taxon>Actinomycetes</taxon>
        <taxon>Streptosporangiales</taxon>
        <taxon>Thermomonosporaceae</taxon>
        <taxon>Actinoallomurus</taxon>
    </lineage>
</organism>
<feature type="compositionally biased region" description="Low complexity" evidence="1">
    <location>
        <begin position="76"/>
        <end position="86"/>
    </location>
</feature>
<name>A0ABP8TGY8_9ACTN</name>
<feature type="region of interest" description="Disordered" evidence="1">
    <location>
        <begin position="144"/>
        <end position="163"/>
    </location>
</feature>
<gene>
    <name evidence="2" type="ORF">GCM10023195_19030</name>
</gene>
<keyword evidence="3" id="KW-1185">Reference proteome</keyword>